<name>V5GQ25_KALBG</name>
<dbReference type="RefSeq" id="XP_016293016.1">
    <property type="nucleotide sequence ID" value="XM_016435570.1"/>
</dbReference>
<evidence type="ECO:0000313" key="3">
    <source>
        <dbReference type="Proteomes" id="UP000019377"/>
    </source>
</evidence>
<dbReference type="OrthoDB" id="3355573at2759"/>
<evidence type="ECO:0000313" key="2">
    <source>
        <dbReference type="EMBL" id="EST08027.1"/>
    </source>
</evidence>
<dbReference type="Proteomes" id="UP000019377">
    <property type="component" value="Unassembled WGS sequence"/>
</dbReference>
<feature type="compositionally biased region" description="Low complexity" evidence="1">
    <location>
        <begin position="115"/>
        <end position="127"/>
    </location>
</feature>
<dbReference type="eggNOG" id="ENOG502R362">
    <property type="taxonomic scope" value="Eukaryota"/>
</dbReference>
<feature type="compositionally biased region" description="Acidic residues" evidence="1">
    <location>
        <begin position="155"/>
        <end position="168"/>
    </location>
</feature>
<dbReference type="AlphaFoldDB" id="V5GQ25"/>
<reference evidence="3" key="1">
    <citation type="journal article" date="2013" name="Genome Announc.">
        <title>Draft genome sequence of Pseudozyma brasiliensis sp. nov. strain GHG001, a high producer of endo-1,4-xylanase isolated from an insect pest of sugarcane.</title>
        <authorList>
            <person name="Oliveira J.V.D.C."/>
            <person name="dos Santos R.A.C."/>
            <person name="Borges T.A."/>
            <person name="Riano-Pachon D.M."/>
            <person name="Goldman G.H."/>
        </authorList>
    </citation>
    <scope>NUCLEOTIDE SEQUENCE [LARGE SCALE GENOMIC DNA]</scope>
    <source>
        <strain evidence="3">GHG001</strain>
    </source>
</reference>
<evidence type="ECO:0000256" key="1">
    <source>
        <dbReference type="SAM" id="MobiDB-lite"/>
    </source>
</evidence>
<feature type="region of interest" description="Disordered" evidence="1">
    <location>
        <begin position="114"/>
        <end position="306"/>
    </location>
</feature>
<dbReference type="HOGENOM" id="CLU_619936_0_0_1"/>
<gene>
    <name evidence="2" type="ORF">PSEUBRA_SCAF19g03263</name>
</gene>
<feature type="compositionally biased region" description="Low complexity" evidence="1">
    <location>
        <begin position="250"/>
        <end position="274"/>
    </location>
</feature>
<dbReference type="GeneID" id="27418196"/>
<feature type="compositionally biased region" description="Basic and acidic residues" evidence="1">
    <location>
        <begin position="354"/>
        <end position="373"/>
    </location>
</feature>
<accession>V5GQ25</accession>
<protein>
    <submittedName>
        <fullName evidence="2">Uncharacterized protein</fullName>
    </submittedName>
</protein>
<feature type="region of interest" description="Disordered" evidence="1">
    <location>
        <begin position="321"/>
        <end position="373"/>
    </location>
</feature>
<feature type="compositionally biased region" description="Basic and acidic residues" evidence="1">
    <location>
        <begin position="131"/>
        <end position="147"/>
    </location>
</feature>
<keyword evidence="3" id="KW-1185">Reference proteome</keyword>
<sequence>MASAAAVAMPSQPLPMTKPVLSTITASLPKPVIPTILITPPDTAPQYSISLPEQQYEKSVLFVPVKTEELGWDEHGLYWNGTYAYPVHQIYNKQGRPIGRRRRGPAGYRFEEYYTQTPQSSSPSSTSDDAVEAKVRLDEPAPARIEKTTLPPVSDDVEASTDDEEEDVASPASPSLSVGSDLTEDDASSLWSRTEADSSDDEVESSCTSPGLMSPPMDLDASPSLQADKLSAKLSDLDAGNKPTTSSWVSLGTLPSSSPAASSSASSSRSQSLPVPRSKPALELSRAHRATSTLVVDDSRRHSSGSYSSIIHDLTTSPFAPAAKTPYRSATLPRSSSRAASRGTILRPPPHFVPSREARKRSSEDFSGKASRGRLEAEHDFAAGWTFENASSMPLVNDY</sequence>
<dbReference type="EMBL" id="KI545861">
    <property type="protein sequence ID" value="EST08027.1"/>
    <property type="molecule type" value="Genomic_DNA"/>
</dbReference>
<proteinExistence type="predicted"/>
<organism evidence="2 3">
    <name type="scientific">Kalmanozyma brasiliensis (strain GHG001)</name>
    <name type="common">Yeast</name>
    <name type="synonym">Pseudozyma brasiliensis</name>
    <dbReference type="NCBI Taxonomy" id="1365824"/>
    <lineage>
        <taxon>Eukaryota</taxon>
        <taxon>Fungi</taxon>
        <taxon>Dikarya</taxon>
        <taxon>Basidiomycota</taxon>
        <taxon>Ustilaginomycotina</taxon>
        <taxon>Ustilaginomycetes</taxon>
        <taxon>Ustilaginales</taxon>
        <taxon>Ustilaginaceae</taxon>
        <taxon>Kalmanozyma</taxon>
    </lineage>
</organism>
<dbReference type="OMA" id="WNGTYAY"/>